<dbReference type="Proteomes" id="UP000236161">
    <property type="component" value="Unassembled WGS sequence"/>
</dbReference>
<evidence type="ECO:0000259" key="5">
    <source>
        <dbReference type="Pfam" id="PF14383"/>
    </source>
</evidence>
<dbReference type="PANTHER" id="PTHR31680">
    <property type="entry name" value="LONGIFOLIA PROTEIN"/>
    <property type="match status" value="1"/>
</dbReference>
<dbReference type="EMBL" id="KZ451888">
    <property type="protein sequence ID" value="PKA65882.1"/>
    <property type="molecule type" value="Genomic_DNA"/>
</dbReference>
<evidence type="ECO:0000256" key="2">
    <source>
        <dbReference type="SAM" id="MobiDB-lite"/>
    </source>
</evidence>
<protein>
    <submittedName>
        <fullName evidence="6">Protein LONGIFOLIA 1</fullName>
    </submittedName>
</protein>
<feature type="coiled-coil region" evidence="1">
    <location>
        <begin position="465"/>
        <end position="504"/>
    </location>
</feature>
<feature type="compositionally biased region" description="Basic and acidic residues" evidence="2">
    <location>
        <begin position="295"/>
        <end position="310"/>
    </location>
</feature>
<feature type="compositionally biased region" description="Basic and acidic residues" evidence="2">
    <location>
        <begin position="629"/>
        <end position="638"/>
    </location>
</feature>
<feature type="region of interest" description="Disordered" evidence="2">
    <location>
        <begin position="239"/>
        <end position="262"/>
    </location>
</feature>
<evidence type="ECO:0000256" key="1">
    <source>
        <dbReference type="SAM" id="Coils"/>
    </source>
</evidence>
<feature type="compositionally biased region" description="Low complexity" evidence="2">
    <location>
        <begin position="311"/>
        <end position="325"/>
    </location>
</feature>
<keyword evidence="1" id="KW-0175">Coiled coil</keyword>
<dbReference type="InterPro" id="IPR033334">
    <property type="entry name" value="LNG1/2"/>
</dbReference>
<name>A0A2I0BDL3_9ASPA</name>
<feature type="transmembrane region" description="Helical" evidence="3">
    <location>
        <begin position="1418"/>
        <end position="1436"/>
    </location>
</feature>
<feature type="domain" description="DUF3741" evidence="5">
    <location>
        <begin position="346"/>
        <end position="361"/>
    </location>
</feature>
<feature type="compositionally biased region" description="Polar residues" evidence="2">
    <location>
        <begin position="639"/>
        <end position="667"/>
    </location>
</feature>
<feature type="region of interest" description="Disordered" evidence="2">
    <location>
        <begin position="531"/>
        <end position="555"/>
    </location>
</feature>
<dbReference type="GO" id="GO:0051513">
    <property type="term" value="P:regulation of monopolar cell growth"/>
    <property type="evidence" value="ECO:0007669"/>
    <property type="project" value="InterPro"/>
</dbReference>
<dbReference type="Gene3D" id="3.30.40.10">
    <property type="entry name" value="Zinc/RING finger domain, C3HC4 (zinc finger)"/>
    <property type="match status" value="1"/>
</dbReference>
<dbReference type="Pfam" id="PF14309">
    <property type="entry name" value="DUF4378"/>
    <property type="match status" value="1"/>
</dbReference>
<gene>
    <name evidence="6" type="primary">LNG1</name>
    <name evidence="6" type="ORF">AXF42_Ash010291</name>
</gene>
<feature type="region of interest" description="Disordered" evidence="2">
    <location>
        <begin position="679"/>
        <end position="708"/>
    </location>
</feature>
<dbReference type="InterPro" id="IPR013083">
    <property type="entry name" value="Znf_RING/FYVE/PHD"/>
</dbReference>
<keyword evidence="3" id="KW-1133">Transmembrane helix</keyword>
<feature type="region of interest" description="Disordered" evidence="2">
    <location>
        <begin position="290"/>
        <end position="344"/>
    </location>
</feature>
<feature type="compositionally biased region" description="Basic and acidic residues" evidence="2">
    <location>
        <begin position="246"/>
        <end position="262"/>
    </location>
</feature>
<reference evidence="6 7" key="1">
    <citation type="journal article" date="2017" name="Nature">
        <title>The Apostasia genome and the evolution of orchids.</title>
        <authorList>
            <person name="Zhang G.Q."/>
            <person name="Liu K.W."/>
            <person name="Li Z."/>
            <person name="Lohaus R."/>
            <person name="Hsiao Y.Y."/>
            <person name="Niu S.C."/>
            <person name="Wang J.Y."/>
            <person name="Lin Y.C."/>
            <person name="Xu Q."/>
            <person name="Chen L.J."/>
            <person name="Yoshida K."/>
            <person name="Fujiwara S."/>
            <person name="Wang Z.W."/>
            <person name="Zhang Y.Q."/>
            <person name="Mitsuda N."/>
            <person name="Wang M."/>
            <person name="Liu G.H."/>
            <person name="Pecoraro L."/>
            <person name="Huang H.X."/>
            <person name="Xiao X.J."/>
            <person name="Lin M."/>
            <person name="Wu X.Y."/>
            <person name="Wu W.L."/>
            <person name="Chen Y.Y."/>
            <person name="Chang S.B."/>
            <person name="Sakamoto S."/>
            <person name="Ohme-Takagi M."/>
            <person name="Yagi M."/>
            <person name="Zeng S.J."/>
            <person name="Shen C.Y."/>
            <person name="Yeh C.M."/>
            <person name="Luo Y.B."/>
            <person name="Tsai W.C."/>
            <person name="Van de Peer Y."/>
            <person name="Liu Z.J."/>
        </authorList>
    </citation>
    <scope>NUCLEOTIDE SEQUENCE [LARGE SCALE GENOMIC DNA]</scope>
    <source>
        <strain evidence="7">cv. Shenzhen</strain>
        <tissue evidence="6">Stem</tissue>
    </source>
</reference>
<organism evidence="6 7">
    <name type="scientific">Apostasia shenzhenica</name>
    <dbReference type="NCBI Taxonomy" id="1088818"/>
    <lineage>
        <taxon>Eukaryota</taxon>
        <taxon>Viridiplantae</taxon>
        <taxon>Streptophyta</taxon>
        <taxon>Embryophyta</taxon>
        <taxon>Tracheophyta</taxon>
        <taxon>Spermatophyta</taxon>
        <taxon>Magnoliopsida</taxon>
        <taxon>Liliopsida</taxon>
        <taxon>Asparagales</taxon>
        <taxon>Orchidaceae</taxon>
        <taxon>Apostasioideae</taxon>
        <taxon>Apostasia</taxon>
    </lineage>
</organism>
<feature type="domain" description="DUF4378" evidence="4">
    <location>
        <begin position="894"/>
        <end position="1068"/>
    </location>
</feature>
<evidence type="ECO:0000313" key="6">
    <source>
        <dbReference type="EMBL" id="PKA65882.1"/>
    </source>
</evidence>
<proteinExistence type="predicted"/>
<feature type="region of interest" description="Disordered" evidence="2">
    <location>
        <begin position="629"/>
        <end position="667"/>
    </location>
</feature>
<keyword evidence="3" id="KW-0472">Membrane</keyword>
<dbReference type="Pfam" id="PF14383">
    <property type="entry name" value="VARLMGL"/>
    <property type="match status" value="1"/>
</dbReference>
<feature type="region of interest" description="Disordered" evidence="2">
    <location>
        <begin position="79"/>
        <end position="100"/>
    </location>
</feature>
<feature type="region of interest" description="Disordered" evidence="2">
    <location>
        <begin position="1364"/>
        <end position="1412"/>
    </location>
</feature>
<feature type="compositionally biased region" description="Basic and acidic residues" evidence="2">
    <location>
        <begin position="1395"/>
        <end position="1405"/>
    </location>
</feature>
<dbReference type="InterPro" id="IPR025486">
    <property type="entry name" value="DUF4378"/>
</dbReference>
<evidence type="ECO:0000313" key="7">
    <source>
        <dbReference type="Proteomes" id="UP000236161"/>
    </source>
</evidence>
<dbReference type="STRING" id="1088818.A0A2I0BDL3"/>
<feature type="compositionally biased region" description="Low complexity" evidence="2">
    <location>
        <begin position="87"/>
        <end position="100"/>
    </location>
</feature>
<keyword evidence="7" id="KW-1185">Reference proteome</keyword>
<feature type="compositionally biased region" description="Polar residues" evidence="2">
    <location>
        <begin position="531"/>
        <end position="540"/>
    </location>
</feature>
<evidence type="ECO:0000259" key="4">
    <source>
        <dbReference type="Pfam" id="PF14309"/>
    </source>
</evidence>
<dbReference type="PANTHER" id="PTHR31680:SF4">
    <property type="entry name" value="LONGIFOLIA PROTEIN"/>
    <property type="match status" value="1"/>
</dbReference>
<feature type="compositionally biased region" description="Polar residues" evidence="2">
    <location>
        <begin position="688"/>
        <end position="705"/>
    </location>
</feature>
<dbReference type="OrthoDB" id="1929599at2759"/>
<keyword evidence="3" id="KW-0812">Transmembrane</keyword>
<dbReference type="InterPro" id="IPR032795">
    <property type="entry name" value="DUF3741-assoc"/>
</dbReference>
<sequence>MSANFLHEFREDTSELQKQIGCMTGIFQMFDRHHLLSGRQFNVRHNKRLPSGHSSVNACSVKADHVACSPQLYLEKNISKSSSENQRMSMESSRTSFSSSSCSSFSSVDCNKSTLQENLFMDQANFPDRSLNNSNNVKRSEIHAKAFLTEPRHPSSRHDHQSQDIRDVVTDSINKESRCLSVKTSYKRDLKQPVLNNMDSPRPVILAKSTTGSYVIATNEKPRSPLDLNESFQTLTKLKKAPQKSGDMEPSRSSFEAKESPFRHVSKDAPRFSYDGREIAHTLLDSWESGRTASKHRELPRLSLDSKESSLRSSNSMLNDLSRSSIKQRSPDPPITQKEPGIQRTTPSVVAKLMGLDTLPTLSSVSWEEVKNLKSSATKEPESSSVQNVSNYSQNSFRASKYELQSLGSSRCSHKDTNKPWIKHPEMIMKPLSTAKTPIEPAPWKRQEKLRSSQKTFTRRDGQLNQQHETVYSEIEKRLKELEFRDSNKDLRALKQILDAMQAKGLLKSKKNEQYFEKLVHKNSNELASTVSDQNMQSSDAWKPPLPRSMKGGNATKTYKSPIVIMKPAKSLNRSDFSSTSVIPLHDLTRLHRLHTQEPVDKKKAFAPGKFAKECAPKPSPRMIAKTEEAVQRGRSRTELCSSMPQQTSRGSIGSLEKSTNAVSPRLQQRKLEVERKMRSCAPPPDSVNKQRMPTINQPPESVSPRNKIRRRPTRIVDNDVQVIENTETRSLNQQGNDMSRRSDSIISFKQDAEVTSADKSTGMKFSSFPQENHSPIPDAPFMLKQKNPPIGFSEEVLTLKLAALAPEQPSPISVLDASLYQDEPPVSLLKRSSKGSTDSGECWESEKIDYGFNHKKLESIENLMQKLRALNSPTDNSSTTDHIASLCETQNPDHRYISEILLASGLLMKDLINSPLVGLMPVQIPPINSDLFLVLELTKSSRLPKSETLNNESTCRKSNYELEKLHRKLVFDVVNEVLGQKLELSCLEARSKVIGRFSSGQQLLKELCSELDKLQAESTKDEISDEESNITGEQEPRISIGWSDCSNEVLCIVLDVERSIFKDLIDDIISDEAALSSSLKLLVQHVLVSIMIYGVGCAVCMPMIVPDQHLLGCSGGPGYMISSYSSSPAIAAAVAVVGKQYYCLDEDVLAVPGDVYSVSSPSWDSGGLATSSEALHLLVIFLGHSPVALGASAESISDRDIPTLNVELHYAHCSRNLQKCLRCGEMVPKKHADEHYKESHAPVLDNYGIDSAEKNAIDKKLCLVSQSWEFGMLEIFVGEMDCSFCSKTIEHEDWPLHQGEKCPQRIVTCEYCEFPLPAIDLHEHQEVCGNRTELCPTCNKYIRLRERINHVYNCEADSNGIAESSGSRNRTVLGREQGARRRQTDPSAAGALGRDPHDSPGGEGHRRRPIGSSKRRILYTIAITGIAVIIGSVFLSRRAETNQL</sequence>
<evidence type="ECO:0000256" key="3">
    <source>
        <dbReference type="SAM" id="Phobius"/>
    </source>
</evidence>
<accession>A0A2I0BDL3</accession>